<organism evidence="2">
    <name type="scientific">Sesamum calycinum</name>
    <dbReference type="NCBI Taxonomy" id="2727403"/>
    <lineage>
        <taxon>Eukaryota</taxon>
        <taxon>Viridiplantae</taxon>
        <taxon>Streptophyta</taxon>
        <taxon>Embryophyta</taxon>
        <taxon>Tracheophyta</taxon>
        <taxon>Spermatophyta</taxon>
        <taxon>Magnoliopsida</taxon>
        <taxon>eudicotyledons</taxon>
        <taxon>Gunneridae</taxon>
        <taxon>Pentapetalae</taxon>
        <taxon>asterids</taxon>
        <taxon>lamiids</taxon>
        <taxon>Lamiales</taxon>
        <taxon>Pedaliaceae</taxon>
        <taxon>Sesamum</taxon>
    </lineage>
</organism>
<sequence length="764" mass="84078">MDSSGLPIPIGGSAPLSAVLLELSLRGSRQGNVRSPLQTRDASLASPVPDNTTGNLSDATSQGNEPWPGSDRQQEQLVLGSDQRGRSSAPNEQQLQNQSANSKQQETIYENDCQLLLNCVKSSFDQRSNRNQNDPLKLSHSMRHPGATAQVQLAGNQGPLGARPQHSGQPGTFPQGQHQNQRVFPVYPISPMAARAHLNSLRKMENAKAIPGKQPLVEEQQLCRKQPLAERQAEGEALTENPGVSSAYKPGKAAERLNQYMFQQRNRPKDNNIEFWRNLVAEFFAPSATKRWCVSQYKNIKQIDSLFKVAWNCNMCNIKPCCGFEISEELLPRLHKVKYDTGVSEEHMHIESPNEYQGACGQIFLHHPKAAEESVHDQVRIVRYGQLRVIFSPDLKIFLEFCTQNHEEYIPRSSFLRADLCIFDKVCELGAAVQHYQLSARDSSSVSPEELQKRTDTFVSAAHQMVEALGMPFISQIGIVKRYVRCLQMPIDGVACAGLDSLELEDHKEELTVTSQQLSNGLRLFAKLSLADLFYKPSHFSYVALKESLDKVEGEATVGPRTEEVLGNHRERQAAMKVQPRNSHTNSLCMDDEIPLIESAEGLQVKSIATFPRLGSNTSPGKNSEQEAKQQQSPAASLAPHFGALSVLEAQVLLGSTGFYGNRLADTTASTSTGANEHKRQRTGPSGPFAKTPAHTTSFGFITPVFGIEPQVAPTALGKSGPGSTGENVHLEPKTLLSSQQPSQSNLADSNKPSSTVDRIIYRM</sequence>
<feature type="compositionally biased region" description="Polar residues" evidence="1">
    <location>
        <begin position="86"/>
        <end position="103"/>
    </location>
</feature>
<proteinExistence type="predicted"/>
<name>A0AAW2MQA8_9LAMI</name>
<evidence type="ECO:0000313" key="2">
    <source>
        <dbReference type="EMBL" id="KAL0332667.1"/>
    </source>
</evidence>
<feature type="compositionally biased region" description="Polar residues" evidence="1">
    <location>
        <begin position="28"/>
        <end position="41"/>
    </location>
</feature>
<reference evidence="2" key="1">
    <citation type="submission" date="2020-06" db="EMBL/GenBank/DDBJ databases">
        <authorList>
            <person name="Li T."/>
            <person name="Hu X."/>
            <person name="Zhang T."/>
            <person name="Song X."/>
            <person name="Zhang H."/>
            <person name="Dai N."/>
            <person name="Sheng W."/>
            <person name="Hou X."/>
            <person name="Wei L."/>
        </authorList>
    </citation>
    <scope>NUCLEOTIDE SEQUENCE</scope>
    <source>
        <strain evidence="2">KEN8</strain>
        <tissue evidence="2">Leaf</tissue>
    </source>
</reference>
<reference evidence="2" key="2">
    <citation type="journal article" date="2024" name="Plant">
        <title>Genomic evolution and insights into agronomic trait innovations of Sesamum species.</title>
        <authorList>
            <person name="Miao H."/>
            <person name="Wang L."/>
            <person name="Qu L."/>
            <person name="Liu H."/>
            <person name="Sun Y."/>
            <person name="Le M."/>
            <person name="Wang Q."/>
            <person name="Wei S."/>
            <person name="Zheng Y."/>
            <person name="Lin W."/>
            <person name="Duan Y."/>
            <person name="Cao H."/>
            <person name="Xiong S."/>
            <person name="Wang X."/>
            <person name="Wei L."/>
            <person name="Li C."/>
            <person name="Ma Q."/>
            <person name="Ju M."/>
            <person name="Zhao R."/>
            <person name="Li G."/>
            <person name="Mu C."/>
            <person name="Tian Q."/>
            <person name="Mei H."/>
            <person name="Zhang T."/>
            <person name="Gao T."/>
            <person name="Zhang H."/>
        </authorList>
    </citation>
    <scope>NUCLEOTIDE SEQUENCE</scope>
    <source>
        <strain evidence="2">KEN8</strain>
    </source>
</reference>
<gene>
    <name evidence="2" type="ORF">Scaly_2168200</name>
</gene>
<feature type="region of interest" description="Disordered" evidence="1">
    <location>
        <begin position="156"/>
        <end position="178"/>
    </location>
</feature>
<feature type="compositionally biased region" description="Polar residues" evidence="1">
    <location>
        <begin position="748"/>
        <end position="757"/>
    </location>
</feature>
<feature type="compositionally biased region" description="Polar residues" evidence="1">
    <location>
        <begin position="49"/>
        <end position="64"/>
    </location>
</feature>
<feature type="compositionally biased region" description="Low complexity" evidence="1">
    <location>
        <begin position="736"/>
        <end position="747"/>
    </location>
</feature>
<dbReference type="AlphaFoldDB" id="A0AAW2MQA8"/>
<dbReference type="EMBL" id="JACGWM010000013">
    <property type="protein sequence ID" value="KAL0332667.1"/>
    <property type="molecule type" value="Genomic_DNA"/>
</dbReference>
<feature type="region of interest" description="Disordered" evidence="1">
    <location>
        <begin position="28"/>
        <end position="103"/>
    </location>
</feature>
<feature type="region of interest" description="Disordered" evidence="1">
    <location>
        <begin position="713"/>
        <end position="757"/>
    </location>
</feature>
<dbReference type="InterPro" id="IPR029005">
    <property type="entry name" value="LIM-bd/SEUSS"/>
</dbReference>
<dbReference type="PANTHER" id="PTHR10378">
    <property type="entry name" value="LIM DOMAIN-BINDING PROTEIN"/>
    <property type="match status" value="1"/>
</dbReference>
<dbReference type="Pfam" id="PF01803">
    <property type="entry name" value="LIM_bind"/>
    <property type="match status" value="1"/>
</dbReference>
<feature type="region of interest" description="Disordered" evidence="1">
    <location>
        <begin position="667"/>
        <end position="694"/>
    </location>
</feature>
<feature type="compositionally biased region" description="Polar residues" evidence="1">
    <location>
        <begin position="615"/>
        <end position="635"/>
    </location>
</feature>
<feature type="region of interest" description="Disordered" evidence="1">
    <location>
        <begin position="612"/>
        <end position="637"/>
    </location>
</feature>
<comment type="caution">
    <text evidence="2">The sequence shown here is derived from an EMBL/GenBank/DDBJ whole genome shotgun (WGS) entry which is preliminary data.</text>
</comment>
<protein>
    <submittedName>
        <fullName evidence="2">Transcriptional corepressor SEUSS</fullName>
    </submittedName>
</protein>
<feature type="compositionally biased region" description="Polar residues" evidence="1">
    <location>
        <begin position="166"/>
        <end position="178"/>
    </location>
</feature>
<accession>A0AAW2MQA8</accession>
<evidence type="ECO:0000256" key="1">
    <source>
        <dbReference type="SAM" id="MobiDB-lite"/>
    </source>
</evidence>